<sequence>MKVKKISSIIDTSESKGCNLNRKLRQNKLMSEIKKRERNISQQNQKMFQRLVSIVSRPNPLNCQSKGPNSLNFDKRRSEMKRIMKSNVDILNNIRKAKPALSIKELQKRFHYTEKYKTIASSYDEYGKKEDPVERLMHQVYYDASSSPRRRVAKGPVSTSFKPRVKRHGSIDNRGKRWAGSNVYSGARSFQYTPSRDRSGTNRDSMLPSIGDFKEKFISVDQFNSMKTNEMADIRKFKKGKKKGFSSVQQVLQIHGPSGLGNASNTSMHMI</sequence>
<dbReference type="EMBL" id="CAMPGE010017336">
    <property type="protein sequence ID" value="CAI2375830.1"/>
    <property type="molecule type" value="Genomic_DNA"/>
</dbReference>
<evidence type="ECO:0000256" key="2">
    <source>
        <dbReference type="SAM" id="MobiDB-lite"/>
    </source>
</evidence>
<comment type="caution">
    <text evidence="3">The sequence shown here is derived from an EMBL/GenBank/DDBJ whole genome shotgun (WGS) entry which is preliminary data.</text>
</comment>
<reference evidence="3" key="1">
    <citation type="submission" date="2023-07" db="EMBL/GenBank/DDBJ databases">
        <authorList>
            <consortium name="AG Swart"/>
            <person name="Singh M."/>
            <person name="Singh A."/>
            <person name="Seah K."/>
            <person name="Emmerich C."/>
        </authorList>
    </citation>
    <scope>NUCLEOTIDE SEQUENCE</scope>
    <source>
        <strain evidence="3">DP1</strain>
    </source>
</reference>
<name>A0AAD2D0F1_EUPCR</name>
<proteinExistence type="inferred from homology"/>
<organism evidence="3 4">
    <name type="scientific">Euplotes crassus</name>
    <dbReference type="NCBI Taxonomy" id="5936"/>
    <lineage>
        <taxon>Eukaryota</taxon>
        <taxon>Sar</taxon>
        <taxon>Alveolata</taxon>
        <taxon>Ciliophora</taxon>
        <taxon>Intramacronucleata</taxon>
        <taxon>Spirotrichea</taxon>
        <taxon>Hypotrichia</taxon>
        <taxon>Euplotida</taxon>
        <taxon>Euplotidae</taxon>
        <taxon>Moneuplotes</taxon>
    </lineage>
</organism>
<keyword evidence="4" id="KW-1185">Reference proteome</keyword>
<accession>A0AAD2D0F1</accession>
<comment type="similarity">
    <text evidence="1">Belongs to the CFAP97 family.</text>
</comment>
<evidence type="ECO:0000313" key="4">
    <source>
        <dbReference type="Proteomes" id="UP001295684"/>
    </source>
</evidence>
<protein>
    <submittedName>
        <fullName evidence="3">Uncharacterized protein</fullName>
    </submittedName>
</protein>
<dbReference type="InterPro" id="IPR029488">
    <property type="entry name" value="Hmw/CFAP97"/>
</dbReference>
<dbReference type="Pfam" id="PF13879">
    <property type="entry name" value="Hmw_CFAP97"/>
    <property type="match status" value="1"/>
</dbReference>
<gene>
    <name evidence="3" type="ORF">ECRASSUSDP1_LOCUS17195</name>
</gene>
<evidence type="ECO:0000313" key="3">
    <source>
        <dbReference type="EMBL" id="CAI2375830.1"/>
    </source>
</evidence>
<feature type="region of interest" description="Disordered" evidence="2">
    <location>
        <begin position="147"/>
        <end position="177"/>
    </location>
</feature>
<evidence type="ECO:0000256" key="1">
    <source>
        <dbReference type="ARBA" id="ARBA00008315"/>
    </source>
</evidence>
<dbReference type="AlphaFoldDB" id="A0AAD2D0F1"/>
<dbReference type="Proteomes" id="UP001295684">
    <property type="component" value="Unassembled WGS sequence"/>
</dbReference>